<organism evidence="3 4">
    <name type="scientific">bacterium (Candidatus Gribaldobacteria) CG07_land_8_20_14_0_80_33_18</name>
    <dbReference type="NCBI Taxonomy" id="2014272"/>
    <lineage>
        <taxon>Bacteria</taxon>
        <taxon>Candidatus Gribaldobacteria</taxon>
    </lineage>
</organism>
<comment type="caution">
    <text evidence="3">The sequence shown here is derived from an EMBL/GenBank/DDBJ whole genome shotgun (WGS) entry which is preliminary data.</text>
</comment>
<name>A0A2M6Z399_9BACT</name>
<dbReference type="AlphaFoldDB" id="A0A2M6Z399"/>
<dbReference type="PANTHER" id="PTHR43377:SF6">
    <property type="entry name" value="GFO_IDH_MOCA-LIKE OXIDOREDUCTASE N-TERMINAL DOMAIN-CONTAINING PROTEIN"/>
    <property type="match status" value="1"/>
</dbReference>
<dbReference type="SUPFAM" id="SSF51735">
    <property type="entry name" value="NAD(P)-binding Rossmann-fold domains"/>
    <property type="match status" value="1"/>
</dbReference>
<dbReference type="InterPro" id="IPR051450">
    <property type="entry name" value="Gfo/Idh/MocA_Oxidoreductases"/>
</dbReference>
<dbReference type="InterPro" id="IPR000683">
    <property type="entry name" value="Gfo/Idh/MocA-like_OxRdtase_N"/>
</dbReference>
<feature type="domain" description="Gfo/Idh/MocA-like oxidoreductase N-terminal" evidence="1">
    <location>
        <begin position="7"/>
        <end position="123"/>
    </location>
</feature>
<dbReference type="Gene3D" id="3.30.360.10">
    <property type="entry name" value="Dihydrodipicolinate Reductase, domain 2"/>
    <property type="match status" value="1"/>
</dbReference>
<dbReference type="EMBL" id="PEWP01000026">
    <property type="protein sequence ID" value="PIU46873.1"/>
    <property type="molecule type" value="Genomic_DNA"/>
</dbReference>
<sequence length="335" mass="37954">MSIGNEKIALVGAGYWGKNLIRVFNKLGVLKIICDLDKKILAERKKEYPNLQTTADFKKILKDKGIKGIVIATPAVTHFKLAKQTLLAKKDVFVEKPLALKVEEGKELVKLAKKKKLILMVGHLLLYHPAIVKLEGMIKKGELGDIRYIYSNRLNFGKLRTEENVLWSFAPHDVAVILDLIENILGMPKKIIVMATGKHYLQEKIPDVTLSFLEFGKNKSAHIFVSWLNPFKEQKFCVIGSKAMAVFDDQIKDKLLIYRHKVNHTKDGRLEAIKAEGEVIKIKEKEPLREEATHFLNCLKTRKKPKTDGQEGLEVLKILTACQKSIEQGGKKIIV</sequence>
<dbReference type="Proteomes" id="UP000228777">
    <property type="component" value="Unassembled WGS sequence"/>
</dbReference>
<dbReference type="Gene3D" id="3.40.50.720">
    <property type="entry name" value="NAD(P)-binding Rossmann-like Domain"/>
    <property type="match status" value="1"/>
</dbReference>
<evidence type="ECO:0000313" key="3">
    <source>
        <dbReference type="EMBL" id="PIU46873.1"/>
    </source>
</evidence>
<dbReference type="InterPro" id="IPR036291">
    <property type="entry name" value="NAD(P)-bd_dom_sf"/>
</dbReference>
<dbReference type="Pfam" id="PF22725">
    <property type="entry name" value="GFO_IDH_MocA_C3"/>
    <property type="match status" value="1"/>
</dbReference>
<gene>
    <name evidence="3" type="ORF">COS93_01475</name>
</gene>
<feature type="domain" description="GFO/IDH/MocA-like oxidoreductase" evidence="2">
    <location>
        <begin position="133"/>
        <end position="245"/>
    </location>
</feature>
<protein>
    <submittedName>
        <fullName evidence="3">Oxidoreductase</fullName>
    </submittedName>
</protein>
<dbReference type="SUPFAM" id="SSF55347">
    <property type="entry name" value="Glyceraldehyde-3-phosphate dehydrogenase-like, C-terminal domain"/>
    <property type="match status" value="1"/>
</dbReference>
<evidence type="ECO:0000259" key="2">
    <source>
        <dbReference type="Pfam" id="PF22725"/>
    </source>
</evidence>
<dbReference type="PANTHER" id="PTHR43377">
    <property type="entry name" value="BILIVERDIN REDUCTASE A"/>
    <property type="match status" value="1"/>
</dbReference>
<accession>A0A2M6Z399</accession>
<evidence type="ECO:0000259" key="1">
    <source>
        <dbReference type="Pfam" id="PF01408"/>
    </source>
</evidence>
<dbReference type="Pfam" id="PF01408">
    <property type="entry name" value="GFO_IDH_MocA"/>
    <property type="match status" value="1"/>
</dbReference>
<proteinExistence type="predicted"/>
<dbReference type="InterPro" id="IPR055170">
    <property type="entry name" value="GFO_IDH_MocA-like_dom"/>
</dbReference>
<evidence type="ECO:0000313" key="4">
    <source>
        <dbReference type="Proteomes" id="UP000228777"/>
    </source>
</evidence>
<reference evidence="4" key="1">
    <citation type="submission" date="2017-09" db="EMBL/GenBank/DDBJ databases">
        <title>Depth-based differentiation of microbial function through sediment-hosted aquifers and enrichment of novel symbionts in the deep terrestrial subsurface.</title>
        <authorList>
            <person name="Probst A.J."/>
            <person name="Ladd B."/>
            <person name="Jarett J.K."/>
            <person name="Geller-Mcgrath D.E."/>
            <person name="Sieber C.M.K."/>
            <person name="Emerson J.B."/>
            <person name="Anantharaman K."/>
            <person name="Thomas B.C."/>
            <person name="Malmstrom R."/>
            <person name="Stieglmeier M."/>
            <person name="Klingl A."/>
            <person name="Woyke T."/>
            <person name="Ryan C.M."/>
            <person name="Banfield J.F."/>
        </authorList>
    </citation>
    <scope>NUCLEOTIDE SEQUENCE [LARGE SCALE GENOMIC DNA]</scope>
</reference>
<dbReference type="GO" id="GO:0000166">
    <property type="term" value="F:nucleotide binding"/>
    <property type="evidence" value="ECO:0007669"/>
    <property type="project" value="InterPro"/>
</dbReference>